<dbReference type="InterPro" id="IPR020841">
    <property type="entry name" value="PKS_Beta-ketoAc_synthase_dom"/>
</dbReference>
<evidence type="ECO:0000256" key="3">
    <source>
        <dbReference type="SAM" id="MobiDB-lite"/>
    </source>
</evidence>
<accession>A0A2V5GXM4</accession>
<evidence type="ECO:0000256" key="1">
    <source>
        <dbReference type="ARBA" id="ARBA00022450"/>
    </source>
</evidence>
<dbReference type="Gene3D" id="3.30.70.3290">
    <property type="match status" value="1"/>
</dbReference>
<keyword evidence="1" id="KW-0596">Phosphopantetheine</keyword>
<dbReference type="InterPro" id="IPR016035">
    <property type="entry name" value="Acyl_Trfase/lysoPLipase"/>
</dbReference>
<organism evidence="5 6">
    <name type="scientific">Aspergillus violaceofuscus (strain CBS 115571)</name>
    <dbReference type="NCBI Taxonomy" id="1450538"/>
    <lineage>
        <taxon>Eukaryota</taxon>
        <taxon>Fungi</taxon>
        <taxon>Dikarya</taxon>
        <taxon>Ascomycota</taxon>
        <taxon>Pezizomycotina</taxon>
        <taxon>Eurotiomycetes</taxon>
        <taxon>Eurotiomycetidae</taxon>
        <taxon>Eurotiales</taxon>
        <taxon>Aspergillaceae</taxon>
        <taxon>Aspergillus</taxon>
    </lineage>
</organism>
<evidence type="ECO:0000313" key="5">
    <source>
        <dbReference type="EMBL" id="PYI13894.1"/>
    </source>
</evidence>
<protein>
    <submittedName>
        <fullName evidence="5">Ketoacyl-synt-domain-containing protein</fullName>
    </submittedName>
</protein>
<dbReference type="SMART" id="SM00825">
    <property type="entry name" value="PKS_KS"/>
    <property type="match status" value="1"/>
</dbReference>
<dbReference type="GO" id="GO:0004312">
    <property type="term" value="F:fatty acid synthase activity"/>
    <property type="evidence" value="ECO:0007669"/>
    <property type="project" value="TreeGrafter"/>
</dbReference>
<dbReference type="PANTHER" id="PTHR43775:SF29">
    <property type="entry name" value="ASPERFURANONE POLYKETIDE SYNTHASE AFOG-RELATED"/>
    <property type="match status" value="1"/>
</dbReference>
<dbReference type="Proteomes" id="UP000249829">
    <property type="component" value="Unassembled WGS sequence"/>
</dbReference>
<dbReference type="PROSITE" id="PS52004">
    <property type="entry name" value="KS3_2"/>
    <property type="match status" value="1"/>
</dbReference>
<dbReference type="Pfam" id="PF00698">
    <property type="entry name" value="Acyl_transf_1"/>
    <property type="match status" value="1"/>
</dbReference>
<gene>
    <name evidence="5" type="ORF">BO99DRAFT_437852</name>
</gene>
<evidence type="ECO:0000313" key="6">
    <source>
        <dbReference type="Proteomes" id="UP000249829"/>
    </source>
</evidence>
<sequence length="519" mass="56501">MACRFPGGASSPERLWDLCANGQSAWSPIPESRFHAESWYHPDKEHLGTSYVKGAHFLAEDISRFDAAFFNLTADAASTMDPEVRLQLETVYEALESTCFRHNHDSLLRDPDTLARSFLTGNGAAMIANRISRFFDLRAPSLMVDTGCSTTLTLLHLACQSLRAGESDMAIVGGSNILLNPDMFIAGSNLSLLSAQGRCFAFDARATGYARGNGIASMIIKPLIAQSEMEIPFVLQEAQEVLMRECYEMAGLDPRDTGFVEAHGTGTQAGDIIEAHSIGRVFVLRRSTDGLAGVIKAVMAMEKQAIPPHLNFESPNENGAFDALNLEDPPQVGESEENEEELLDQLAFTLGQRRTRFPCTIAWSGSSITEAYATLDAPGLTTQRSMRVPRVGMVFTGQGAQWFAMGRELLDAYPVFCDTIHEADACLKSMGAMWSALEELQRNAEESRLNQVAYSLPLSVAIQLALVDLLRSWGVYLAGVTAHSSGEVGAAYAAGAITLKGALAIVYIRGETWCGRWSF</sequence>
<dbReference type="AlphaFoldDB" id="A0A2V5GXM4"/>
<dbReference type="SUPFAM" id="SSF52151">
    <property type="entry name" value="FabD/lysophospholipase-like"/>
    <property type="match status" value="1"/>
</dbReference>
<feature type="region of interest" description="Disordered" evidence="3">
    <location>
        <begin position="317"/>
        <end position="338"/>
    </location>
</feature>
<dbReference type="STRING" id="1450538.A0A2V5GXM4"/>
<dbReference type="OMA" id="ECIFEAF"/>
<feature type="domain" description="Ketosynthase family 3 (KS3)" evidence="4">
    <location>
        <begin position="1"/>
        <end position="345"/>
    </location>
</feature>
<dbReference type="InterPro" id="IPR001227">
    <property type="entry name" value="Ac_transferase_dom_sf"/>
</dbReference>
<dbReference type="InterPro" id="IPR014043">
    <property type="entry name" value="Acyl_transferase_dom"/>
</dbReference>
<evidence type="ECO:0000256" key="2">
    <source>
        <dbReference type="ARBA" id="ARBA00022553"/>
    </source>
</evidence>
<keyword evidence="2" id="KW-0597">Phosphoprotein</keyword>
<dbReference type="InterPro" id="IPR016039">
    <property type="entry name" value="Thiolase-like"/>
</dbReference>
<name>A0A2V5GXM4_ASPV1</name>
<dbReference type="Pfam" id="PF02801">
    <property type="entry name" value="Ketoacyl-synt_C"/>
    <property type="match status" value="1"/>
</dbReference>
<dbReference type="GO" id="GO:0044550">
    <property type="term" value="P:secondary metabolite biosynthetic process"/>
    <property type="evidence" value="ECO:0007669"/>
    <property type="project" value="TreeGrafter"/>
</dbReference>
<dbReference type="SMART" id="SM00827">
    <property type="entry name" value="PKS_AT"/>
    <property type="match status" value="1"/>
</dbReference>
<keyword evidence="6" id="KW-1185">Reference proteome</keyword>
<dbReference type="GO" id="GO:0006633">
    <property type="term" value="P:fatty acid biosynthetic process"/>
    <property type="evidence" value="ECO:0007669"/>
    <property type="project" value="TreeGrafter"/>
</dbReference>
<dbReference type="Gene3D" id="3.40.47.10">
    <property type="match status" value="2"/>
</dbReference>
<evidence type="ECO:0000259" key="4">
    <source>
        <dbReference type="PROSITE" id="PS52004"/>
    </source>
</evidence>
<dbReference type="Pfam" id="PF00109">
    <property type="entry name" value="ketoacyl-synt"/>
    <property type="match status" value="2"/>
</dbReference>
<dbReference type="SUPFAM" id="SSF53901">
    <property type="entry name" value="Thiolase-like"/>
    <property type="match status" value="1"/>
</dbReference>
<reference evidence="5 6" key="1">
    <citation type="submission" date="2018-02" db="EMBL/GenBank/DDBJ databases">
        <title>The genomes of Aspergillus section Nigri reveals drivers in fungal speciation.</title>
        <authorList>
            <consortium name="DOE Joint Genome Institute"/>
            <person name="Vesth T.C."/>
            <person name="Nybo J."/>
            <person name="Theobald S."/>
            <person name="Brandl J."/>
            <person name="Frisvad J.C."/>
            <person name="Nielsen K.F."/>
            <person name="Lyhne E.K."/>
            <person name="Kogle M.E."/>
            <person name="Kuo A."/>
            <person name="Riley R."/>
            <person name="Clum A."/>
            <person name="Nolan M."/>
            <person name="Lipzen A."/>
            <person name="Salamov A."/>
            <person name="Henrissat B."/>
            <person name="Wiebenga A."/>
            <person name="De vries R.P."/>
            <person name="Grigoriev I.V."/>
            <person name="Mortensen U.H."/>
            <person name="Andersen M.R."/>
            <person name="Baker S.E."/>
        </authorList>
    </citation>
    <scope>NUCLEOTIDE SEQUENCE [LARGE SCALE GENOMIC DNA]</scope>
    <source>
        <strain evidence="5 6">CBS 115571</strain>
    </source>
</reference>
<proteinExistence type="predicted"/>
<dbReference type="InterPro" id="IPR014031">
    <property type="entry name" value="Ketoacyl_synth_C"/>
</dbReference>
<dbReference type="CDD" id="cd00833">
    <property type="entry name" value="PKS"/>
    <property type="match status" value="1"/>
</dbReference>
<dbReference type="EMBL" id="KZ825227">
    <property type="protein sequence ID" value="PYI13894.1"/>
    <property type="molecule type" value="Genomic_DNA"/>
</dbReference>
<dbReference type="InterPro" id="IPR050091">
    <property type="entry name" value="PKS_NRPS_Biosynth_Enz"/>
</dbReference>
<dbReference type="Gene3D" id="3.40.366.10">
    <property type="entry name" value="Malonyl-Coenzyme A Acyl Carrier Protein, domain 2"/>
    <property type="match status" value="1"/>
</dbReference>
<dbReference type="InterPro" id="IPR014030">
    <property type="entry name" value="Ketoacyl_synth_N"/>
</dbReference>
<dbReference type="PANTHER" id="PTHR43775">
    <property type="entry name" value="FATTY ACID SYNTHASE"/>
    <property type="match status" value="1"/>
</dbReference>